<sequence length="233" mass="26757">MTLLALAIAPVFIIIFYIFIKDKYEKEPKRLLVYNFLLGAIVSIMITTLLYIIIDIPLRLKNHDSVFEQFIKAFFVVGLSEEFSKYIIIRYYSQPHEEYNEPFDGIVYAVMVSMGFAATENVMYVLQGGMEVAIIRAFTAVPAHATFAILMGYFMGKAKFSKNRVFLNLTGLFFAVLFHGAYDFFLFIDFIPGIWIGAFISLFIGIVFARKAIRKHQFNSHFNIQGEQGNKEL</sequence>
<keyword evidence="5 11" id="KW-0645">Protease</keyword>
<evidence type="ECO:0000313" key="12">
    <source>
        <dbReference type="Proteomes" id="UP000289792"/>
    </source>
</evidence>
<feature type="transmembrane region" description="Helical" evidence="10">
    <location>
        <begin position="194"/>
        <end position="213"/>
    </location>
</feature>
<comment type="similarity">
    <text evidence="2">Belongs to the protease PrsW family.</text>
</comment>
<proteinExistence type="inferred from homology"/>
<comment type="subcellular location">
    <subcellularLocation>
        <location evidence="1">Cell membrane</location>
        <topology evidence="1">Multi-pass membrane protein</topology>
    </subcellularLocation>
</comment>
<keyword evidence="12" id="KW-1185">Reference proteome</keyword>
<dbReference type="Proteomes" id="UP000289792">
    <property type="component" value="Unassembled WGS sequence"/>
</dbReference>
<reference evidence="11 12" key="1">
    <citation type="submission" date="2019-01" db="EMBL/GenBank/DDBJ databases">
        <title>Genome sequence of the Antarctic species Gelidibacter gilvus ACAM 158(T).</title>
        <authorList>
            <person name="Bowman J.P."/>
        </authorList>
    </citation>
    <scope>NUCLEOTIDE SEQUENCE [LARGE SCALE GENOMIC DNA]</scope>
    <source>
        <strain evidence="11 12">IC158</strain>
    </source>
</reference>
<evidence type="ECO:0000256" key="6">
    <source>
        <dbReference type="ARBA" id="ARBA00022692"/>
    </source>
</evidence>
<evidence type="ECO:0000256" key="4">
    <source>
        <dbReference type="ARBA" id="ARBA00022475"/>
    </source>
</evidence>
<evidence type="ECO:0000256" key="5">
    <source>
        <dbReference type="ARBA" id="ARBA00022670"/>
    </source>
</evidence>
<evidence type="ECO:0000256" key="1">
    <source>
        <dbReference type="ARBA" id="ARBA00004651"/>
    </source>
</evidence>
<dbReference type="RefSeq" id="WP_129016411.1">
    <property type="nucleotide sequence ID" value="NZ_SDDZ01000002.1"/>
</dbReference>
<evidence type="ECO:0000256" key="3">
    <source>
        <dbReference type="ARBA" id="ARBA00018997"/>
    </source>
</evidence>
<evidence type="ECO:0000256" key="7">
    <source>
        <dbReference type="ARBA" id="ARBA00022801"/>
    </source>
</evidence>
<organism evidence="11 12">
    <name type="scientific">Gelidibacter gilvus</name>
    <dbReference type="NCBI Taxonomy" id="59602"/>
    <lineage>
        <taxon>Bacteria</taxon>
        <taxon>Pseudomonadati</taxon>
        <taxon>Bacteroidota</taxon>
        <taxon>Flavobacteriia</taxon>
        <taxon>Flavobacteriales</taxon>
        <taxon>Flavobacteriaceae</taxon>
        <taxon>Gelidibacter</taxon>
    </lineage>
</organism>
<keyword evidence="9 10" id="KW-0472">Membrane</keyword>
<dbReference type="PANTHER" id="PTHR36844">
    <property type="entry name" value="PROTEASE PRSW"/>
    <property type="match status" value="1"/>
</dbReference>
<dbReference type="GO" id="GO:0005886">
    <property type="term" value="C:plasma membrane"/>
    <property type="evidence" value="ECO:0007669"/>
    <property type="project" value="UniProtKB-SubCell"/>
</dbReference>
<accession>A0A4Q0XJT0</accession>
<feature type="transmembrane region" description="Helical" evidence="10">
    <location>
        <begin position="166"/>
        <end position="188"/>
    </location>
</feature>
<name>A0A4Q0XJT0_9FLAO</name>
<dbReference type="OrthoDB" id="5504276at2"/>
<evidence type="ECO:0000256" key="2">
    <source>
        <dbReference type="ARBA" id="ARBA00009165"/>
    </source>
</evidence>
<dbReference type="GO" id="GO:0006508">
    <property type="term" value="P:proteolysis"/>
    <property type="evidence" value="ECO:0007669"/>
    <property type="project" value="UniProtKB-KW"/>
</dbReference>
<keyword evidence="7" id="KW-0378">Hydrolase</keyword>
<dbReference type="InterPro" id="IPR023596">
    <property type="entry name" value="Peptidase_PrsW_arch/bac"/>
</dbReference>
<dbReference type="GO" id="GO:0008237">
    <property type="term" value="F:metallopeptidase activity"/>
    <property type="evidence" value="ECO:0007669"/>
    <property type="project" value="UniProtKB-KW"/>
</dbReference>
<feature type="transmembrane region" description="Helical" evidence="10">
    <location>
        <begin position="31"/>
        <end position="54"/>
    </location>
</feature>
<dbReference type="AlphaFoldDB" id="A0A4Q0XJT0"/>
<comment type="caution">
    <text evidence="11">The sequence shown here is derived from an EMBL/GenBank/DDBJ whole genome shotgun (WGS) entry which is preliminary data.</text>
</comment>
<keyword evidence="4" id="KW-1003">Cell membrane</keyword>
<feature type="transmembrane region" description="Helical" evidence="10">
    <location>
        <begin position="132"/>
        <end position="154"/>
    </location>
</feature>
<dbReference type="EMBL" id="SDDZ01000002">
    <property type="protein sequence ID" value="RXJ51413.1"/>
    <property type="molecule type" value="Genomic_DNA"/>
</dbReference>
<keyword evidence="8 10" id="KW-1133">Transmembrane helix</keyword>
<dbReference type="PANTHER" id="PTHR36844:SF1">
    <property type="entry name" value="PROTEASE PRSW"/>
    <property type="match status" value="1"/>
</dbReference>
<keyword evidence="11" id="KW-0482">Metalloprotease</keyword>
<feature type="transmembrane region" description="Helical" evidence="10">
    <location>
        <begin position="6"/>
        <end position="24"/>
    </location>
</feature>
<dbReference type="PIRSF" id="PIRSF016933">
    <property type="entry name" value="PrsW"/>
    <property type="match status" value="1"/>
</dbReference>
<evidence type="ECO:0000313" key="11">
    <source>
        <dbReference type="EMBL" id="RXJ51413.1"/>
    </source>
</evidence>
<evidence type="ECO:0000256" key="8">
    <source>
        <dbReference type="ARBA" id="ARBA00022989"/>
    </source>
</evidence>
<evidence type="ECO:0000256" key="9">
    <source>
        <dbReference type="ARBA" id="ARBA00023136"/>
    </source>
</evidence>
<protein>
    <recommendedName>
        <fullName evidence="3">Protease PrsW</fullName>
    </recommendedName>
</protein>
<evidence type="ECO:0000256" key="10">
    <source>
        <dbReference type="SAM" id="Phobius"/>
    </source>
</evidence>
<dbReference type="InterPro" id="IPR026898">
    <property type="entry name" value="PrsW"/>
</dbReference>
<gene>
    <name evidence="11" type="ORF">ESZ48_05980</name>
</gene>
<dbReference type="Pfam" id="PF13367">
    <property type="entry name" value="PrsW-protease"/>
    <property type="match status" value="1"/>
</dbReference>
<keyword evidence="6 10" id="KW-0812">Transmembrane</keyword>